<gene>
    <name evidence="1" type="ORF">B4V02_12435</name>
</gene>
<dbReference type="InterPro" id="IPR036661">
    <property type="entry name" value="Luciferase-like_sf"/>
</dbReference>
<accession>A0A222WMS6</accession>
<protein>
    <recommendedName>
        <fullName evidence="3">Luciferase-like domain-containing protein</fullName>
    </recommendedName>
</protein>
<dbReference type="GO" id="GO:0005829">
    <property type="term" value="C:cytosol"/>
    <property type="evidence" value="ECO:0007669"/>
    <property type="project" value="TreeGrafter"/>
</dbReference>
<dbReference type="CDD" id="cd00347">
    <property type="entry name" value="Flavin_utilizing_monoxygenases"/>
    <property type="match status" value="1"/>
</dbReference>
<dbReference type="PANTHER" id="PTHR30137:SF6">
    <property type="entry name" value="LUCIFERASE-LIKE MONOOXYGENASE"/>
    <property type="match status" value="1"/>
</dbReference>
<dbReference type="PANTHER" id="PTHR30137">
    <property type="entry name" value="LUCIFERASE-LIKE MONOOXYGENASE"/>
    <property type="match status" value="1"/>
</dbReference>
<dbReference type="Gene3D" id="3.20.20.30">
    <property type="entry name" value="Luciferase-like domain"/>
    <property type="match status" value="1"/>
</dbReference>
<proteinExistence type="predicted"/>
<dbReference type="SUPFAM" id="SSF51679">
    <property type="entry name" value="Bacterial luciferase-like"/>
    <property type="match status" value="1"/>
</dbReference>
<evidence type="ECO:0000313" key="2">
    <source>
        <dbReference type="Proteomes" id="UP000214666"/>
    </source>
</evidence>
<sequence length="171" mass="19093">MLGSSDGGLNFAVKEGLGLAFASYLSPQMTVPVLRAYKERFKPSVFMSVPRSIISAIVITAETDDEAKYLAAPLELLWARMYAGTLMQGQPFPSLEEAHSHVYSSAEKEARKENRNRFIIGGIKTVSDQLRNLASETMVDEVMLWEAYTDKVARHKAYKLLADEFKLSSTH</sequence>
<dbReference type="InterPro" id="IPR050766">
    <property type="entry name" value="Bact_Lucif_Oxidored"/>
</dbReference>
<evidence type="ECO:0000313" key="1">
    <source>
        <dbReference type="EMBL" id="ASR47426.1"/>
    </source>
</evidence>
<dbReference type="AlphaFoldDB" id="A0A222WMS6"/>
<dbReference type="Proteomes" id="UP000214666">
    <property type="component" value="Chromosome"/>
</dbReference>
<dbReference type="KEGG" id="pkb:B4V02_12435"/>
<dbReference type="GO" id="GO:0016705">
    <property type="term" value="F:oxidoreductase activity, acting on paired donors, with incorporation or reduction of molecular oxygen"/>
    <property type="evidence" value="ECO:0007669"/>
    <property type="project" value="InterPro"/>
</dbReference>
<keyword evidence="2" id="KW-1185">Reference proteome</keyword>
<dbReference type="EMBL" id="CP020028">
    <property type="protein sequence ID" value="ASR47426.1"/>
    <property type="molecule type" value="Genomic_DNA"/>
</dbReference>
<reference evidence="1 2" key="1">
    <citation type="submission" date="2017-03" db="EMBL/GenBank/DDBJ databases">
        <title>Complete genome sequence of Paenibacillus Kribbensis producing bioflocculants.</title>
        <authorList>
            <person name="Lee H.-G."/>
            <person name="Oh H.-M."/>
        </authorList>
    </citation>
    <scope>NUCLEOTIDE SEQUENCE [LARGE SCALE GENOMIC DNA]</scope>
    <source>
        <strain evidence="1 2">AM49</strain>
    </source>
</reference>
<evidence type="ECO:0008006" key="3">
    <source>
        <dbReference type="Google" id="ProtNLM"/>
    </source>
</evidence>
<organism evidence="1 2">
    <name type="scientific">Paenibacillus kribbensis</name>
    <dbReference type="NCBI Taxonomy" id="172713"/>
    <lineage>
        <taxon>Bacteria</taxon>
        <taxon>Bacillati</taxon>
        <taxon>Bacillota</taxon>
        <taxon>Bacilli</taxon>
        <taxon>Bacillales</taxon>
        <taxon>Paenibacillaceae</taxon>
        <taxon>Paenibacillus</taxon>
    </lineage>
</organism>
<name>A0A222WMS6_9BACL</name>